<dbReference type="Pfam" id="PF03159">
    <property type="entry name" value="XRN_N"/>
    <property type="match status" value="1"/>
</dbReference>
<sequence length="1965" mass="215178">MGIGRFFRWMAERYPRINEYVTPDAIPEFDCLYLDMNGIIHNCSHANTGGCLMETEEDIWVEVFRYINQLFHIIKPHKLLYMAVDGVAPRAKMNQQRSRRFRAANDAREARLKEQEMAAQGVKKPSSGGNSMKFDSNCITPGTEFMSRLCEHLKFFVYKKMTEDPLWRDVEVILSGPDVPGEGEHKIMDYIRKAKAQAGYDPNTRHCLYGLDADLIMLSLASHEPHFALLREEIVFGTKKSKDTQDRVMTKRDIFQLLHISLVREYLDLEMRPSAELEATLPFHYDKERVVDDFIIFCYLVGNDFLPHLASAEIGEGGLTQLMNAYREHLHEWKEPKEPWLSRSCGEVAWENLLLFFQRWVPVEMEMLADQVADEEWMAGKRRVCGREDDGQQTHPQGPEWNRPMNIDDAVMKFYKRKLGFDTTTDEGKRDRDQLVHTYLQGLQWVLFYYYRGPPSWSWYYPYHYPPYVRCLAEYAPLRDGTLRIDFDVGEPFFPFEQLMSVMPSTNSGLLPKVYRPLMEDPRSPIASFYPREFEIDMDGVKVPWGGAALIPFIDERKLLREMKRVVSQAVGSFQLSEEEKKRNGRGVKLIFRYDRRNPPQHVSSTLLTKFPSIRKCKVSATIYTHPAFPPGVEVFPNRPLEGCEVPWPGFPTLHVFPLTSELGSGVKVFNFEARDLSLILNIRPPPVTRDRLVQLLSAYTVQIEYPFVHIAALVRLIIPGYHDVIVRKDLLSEGENLRGPMNLHLRDPKRVKEKLREVGVELADEVEEAEGSEQIDVVKTLGLSAKGRQKDNEDEDEVTPASVVCEVLPVDEIWKDEDGGRHYRFSKESKFQLLPLVDVFEETAPPPLGSRWQKREVQDRYPLDSEVMCIQEGEAFGAIGRVTKTHPCKLEEVEAEFELDLLSGASASSSAEAVDDKEILQKAVRVVMEEEQKAVRWYTLAQLERMLRIPSVSLEKLLGSVRIRIQREGEKGAVYEDMGMGLMALVGPKGKERPMCVPGYSAVLFENNPEGPWFVSSELRKEYEKEKAKPPSADMKGLRTFVFSDLAVAALREYQELFPDFVKVVSNRRGEDRPIAAIAIFPNSPDAIFSADQMVSWVNRQPYKTLKLVMPGYKAVTSKAIRAVAMLTNAVAERKAGETGVMKRVVLKGAQDFWRAEETVRALPKRIADKNAERLTLGERVVFVKQKGLAPVGSVGTVVGVYGDDRKRDTVVEVLLDEPVLGGSDLRGRCPVMRGLQVPPSHVLRLAVLPSASASKGQSHQGSRRESRQNSIRGGGKEKRDPKDPHQPALPEDPLLPPAVPVLEEIVPRDKHGTVLLQASKMNKKGAERNSNADAIQIPTDLSDLSWISAFFHEDNIHTSASSSSHHSHTPHKHQQEHSAHPHQPQTIQVYQPKQPKVLQRGHAQNSTPLRPTPAHAGADKHTPLIAAKPQQHHPHEDGWQNRPFHGGTHTQRPPLVLHPPAATPHAAAHSAAADKQTESAASSHFQNLLSNMHRGGAPNGHASHPRVLAPPSHHANGTANTSTSQQPPGGLVEESGKPARSAASQKLMELMMKNKTKGPAAAGGGGSDQIGTRSGPPLLPESGGANRGGAGPLPLRGQNPTNPSSASHSLTPLQSGVGGSTAAAAAGAGAMSATAPEFVPGGAGGGQHPPEGRSHSGGGGGGGDLERLFKNSSGAPLLSLGGGGNQGTHPPGPPSSSSSYLQQNGPSSSSSSRLAKQQPPLRAFPGDPLPPTPSAASSHPPVPAGGTAGRTNPSAPAPLLPEVLKPPISSQAGGQRQIGAPPAPSQAQAAVPAGPSASAGGGGSANPHLANFLNLVKNMPAKGQQHLPGGGGRGGLPPQTVTGGPDAGGGVPPFSHPNGLLPYPPQQQAAGNNYPSYGQGGGALLPLYGGGVGGPMGAAPNGGLGPGAYGDPLLLLPPHHQQTHHAGAWRPQYPQTQQQQQQYDYGHYGGGQANGRGGYQHHR</sequence>
<feature type="compositionally biased region" description="Polar residues" evidence="5">
    <location>
        <begin position="1480"/>
        <end position="1492"/>
    </location>
</feature>
<dbReference type="Pfam" id="PF17846">
    <property type="entry name" value="XRN_M"/>
    <property type="match status" value="2"/>
</dbReference>
<feature type="domain" description="Xrn1 helical" evidence="7">
    <location>
        <begin position="285"/>
        <end position="370"/>
    </location>
</feature>
<dbReference type="InterPro" id="IPR047008">
    <property type="entry name" value="XRN1_SH3_sf"/>
</dbReference>
<feature type="domain" description="5'-3' exoribonuclease 1 SH3-like" evidence="8">
    <location>
        <begin position="1176"/>
        <end position="1245"/>
    </location>
</feature>
<evidence type="ECO:0000259" key="9">
    <source>
        <dbReference type="Pfam" id="PF18334"/>
    </source>
</evidence>
<keyword evidence="2" id="KW-0378">Hydrolase</keyword>
<feature type="compositionally biased region" description="Low complexity" evidence="5">
    <location>
        <begin position="1934"/>
        <end position="1948"/>
    </location>
</feature>
<feature type="compositionally biased region" description="Low complexity" evidence="5">
    <location>
        <begin position="1460"/>
        <end position="1475"/>
    </location>
</feature>
<dbReference type="InterPro" id="IPR004859">
    <property type="entry name" value="Xrn1_N"/>
</dbReference>
<dbReference type="EMBL" id="CDMZ01002340">
    <property type="protein sequence ID" value="CEM41929.1"/>
    <property type="molecule type" value="Genomic_DNA"/>
</dbReference>
<protein>
    <submittedName>
        <fullName evidence="10">Uncharacterized protein</fullName>
    </submittedName>
</protein>
<feature type="compositionally biased region" description="Gly residues" evidence="5">
    <location>
        <begin position="1949"/>
        <end position="1965"/>
    </location>
</feature>
<name>A0A0G4HCZ0_9ALVE</name>
<reference evidence="10" key="1">
    <citation type="submission" date="2014-11" db="EMBL/GenBank/DDBJ databases">
        <authorList>
            <person name="Otto D Thomas"/>
            <person name="Naeem Raeece"/>
        </authorList>
    </citation>
    <scope>NUCLEOTIDE SEQUENCE</scope>
</reference>
<dbReference type="GO" id="GO:0004534">
    <property type="term" value="F:5'-3' RNA exonuclease activity"/>
    <property type="evidence" value="ECO:0007669"/>
    <property type="project" value="TreeGrafter"/>
</dbReference>
<organism evidence="10">
    <name type="scientific">Chromera velia CCMP2878</name>
    <dbReference type="NCBI Taxonomy" id="1169474"/>
    <lineage>
        <taxon>Eukaryota</taxon>
        <taxon>Sar</taxon>
        <taxon>Alveolata</taxon>
        <taxon>Colpodellida</taxon>
        <taxon>Chromeraceae</taxon>
        <taxon>Chromera</taxon>
    </lineage>
</organism>
<feature type="domain" description="Xrn1 helical" evidence="7">
    <location>
        <begin position="413"/>
        <end position="594"/>
    </location>
</feature>
<feature type="region of interest" description="Disordered" evidence="5">
    <location>
        <begin position="1920"/>
        <end position="1965"/>
    </location>
</feature>
<feature type="domain" description="Xrn1 N-terminal" evidence="6">
    <location>
        <begin position="1"/>
        <end position="233"/>
    </location>
</feature>
<dbReference type="PANTHER" id="PTHR12341:SF7">
    <property type="entry name" value="5'-3' EXORIBONUCLEASE 1"/>
    <property type="match status" value="1"/>
</dbReference>
<dbReference type="Gene3D" id="3.40.50.12390">
    <property type="match status" value="1"/>
</dbReference>
<evidence type="ECO:0000256" key="3">
    <source>
        <dbReference type="ARBA" id="ARBA00022839"/>
    </source>
</evidence>
<dbReference type="PhylomeDB" id="A0A0G4HCZ0"/>
<dbReference type="InterPro" id="IPR041106">
    <property type="entry name" value="XRN1_D2_D3"/>
</dbReference>
<dbReference type="InterPro" id="IPR041412">
    <property type="entry name" value="Xrn1_helical"/>
</dbReference>
<dbReference type="CDD" id="cd18673">
    <property type="entry name" value="PIN_XRN1-2-like"/>
    <property type="match status" value="1"/>
</dbReference>
<dbReference type="VEuPathDB" id="CryptoDB:Cvel_26381"/>
<feature type="domain" description="Exoribonuclease Xrn1 D2/D3" evidence="9">
    <location>
        <begin position="1040"/>
        <end position="1137"/>
    </location>
</feature>
<keyword evidence="3" id="KW-0269">Exonuclease</keyword>
<feature type="compositionally biased region" description="Basic and acidic residues" evidence="5">
    <location>
        <begin position="1276"/>
        <end position="1287"/>
    </location>
</feature>
<evidence type="ECO:0000259" key="7">
    <source>
        <dbReference type="Pfam" id="PF17846"/>
    </source>
</evidence>
<feature type="region of interest" description="Disordered" evidence="5">
    <location>
        <begin position="1637"/>
        <end position="1807"/>
    </location>
</feature>
<proteinExistence type="inferred from homology"/>
<evidence type="ECO:0000256" key="5">
    <source>
        <dbReference type="SAM" id="MobiDB-lite"/>
    </source>
</evidence>
<evidence type="ECO:0000313" key="10">
    <source>
        <dbReference type="EMBL" id="CEM41929.1"/>
    </source>
</evidence>
<dbReference type="GO" id="GO:0000956">
    <property type="term" value="P:nuclear-transcribed mRNA catabolic process"/>
    <property type="evidence" value="ECO:0007669"/>
    <property type="project" value="TreeGrafter"/>
</dbReference>
<evidence type="ECO:0000256" key="4">
    <source>
        <dbReference type="ARBA" id="ARBA00038299"/>
    </source>
</evidence>
<dbReference type="Gene3D" id="2.30.30.750">
    <property type="match status" value="1"/>
</dbReference>
<dbReference type="GO" id="GO:0005634">
    <property type="term" value="C:nucleus"/>
    <property type="evidence" value="ECO:0007669"/>
    <property type="project" value="TreeGrafter"/>
</dbReference>
<evidence type="ECO:0000256" key="2">
    <source>
        <dbReference type="ARBA" id="ARBA00022801"/>
    </source>
</evidence>
<feature type="compositionally biased region" description="Polar residues" evidence="5">
    <location>
        <begin position="1600"/>
        <end position="1616"/>
    </location>
</feature>
<keyword evidence="1" id="KW-0540">Nuclease</keyword>
<feature type="compositionally biased region" description="Polar residues" evidence="5">
    <location>
        <begin position="1253"/>
        <end position="1262"/>
    </location>
</feature>
<feature type="compositionally biased region" description="Low complexity" evidence="5">
    <location>
        <begin position="1697"/>
        <end position="1714"/>
    </location>
</feature>
<feature type="compositionally biased region" description="Polar residues" evidence="5">
    <location>
        <begin position="1517"/>
        <end position="1529"/>
    </location>
</feature>
<feature type="compositionally biased region" description="Low complexity" evidence="5">
    <location>
        <begin position="1787"/>
        <end position="1800"/>
    </location>
</feature>
<accession>A0A0G4HCZ0</accession>
<evidence type="ECO:0000259" key="6">
    <source>
        <dbReference type="Pfam" id="PF03159"/>
    </source>
</evidence>
<dbReference type="GO" id="GO:0003723">
    <property type="term" value="F:RNA binding"/>
    <property type="evidence" value="ECO:0007669"/>
    <property type="project" value="TreeGrafter"/>
</dbReference>
<evidence type="ECO:0000259" key="8">
    <source>
        <dbReference type="Pfam" id="PF18129"/>
    </source>
</evidence>
<dbReference type="InterPro" id="IPR027073">
    <property type="entry name" value="5_3_exoribonuclease"/>
</dbReference>
<dbReference type="PANTHER" id="PTHR12341">
    <property type="entry name" value="5'-&gt;3' EXORIBONUCLEASE"/>
    <property type="match status" value="1"/>
</dbReference>
<dbReference type="Pfam" id="PF18334">
    <property type="entry name" value="XRN1_D2_D3"/>
    <property type="match status" value="1"/>
</dbReference>
<comment type="similarity">
    <text evidence="4">Belongs to the 5'-3' exonuclease family.</text>
</comment>
<feature type="region of interest" description="Disordered" evidence="5">
    <location>
        <begin position="1558"/>
        <end position="1622"/>
    </location>
</feature>
<feature type="region of interest" description="Disordered" evidence="5">
    <location>
        <begin position="1253"/>
        <end position="1298"/>
    </location>
</feature>
<dbReference type="Pfam" id="PF18129">
    <property type="entry name" value="SH3_12"/>
    <property type="match status" value="1"/>
</dbReference>
<dbReference type="InterPro" id="IPR041385">
    <property type="entry name" value="SH3_12"/>
</dbReference>
<dbReference type="Gene3D" id="1.25.40.1050">
    <property type="match status" value="1"/>
</dbReference>
<feature type="region of interest" description="Disordered" evidence="5">
    <location>
        <begin position="1360"/>
        <end position="1544"/>
    </location>
</feature>
<gene>
    <name evidence="10" type="ORF">Cvel_26381</name>
</gene>
<evidence type="ECO:0000256" key="1">
    <source>
        <dbReference type="ARBA" id="ARBA00022722"/>
    </source>
</evidence>